<accession>A0A0H3FF50</accession>
<feature type="transmembrane region" description="Helical" evidence="1">
    <location>
        <begin position="540"/>
        <end position="557"/>
    </location>
</feature>
<feature type="transmembrane region" description="Helical" evidence="1">
    <location>
        <begin position="676"/>
        <end position="695"/>
    </location>
</feature>
<keyword evidence="1" id="KW-0472">Membrane</keyword>
<feature type="transmembrane region" description="Helical" evidence="1">
    <location>
        <begin position="322"/>
        <end position="346"/>
    </location>
</feature>
<evidence type="ECO:0000256" key="1">
    <source>
        <dbReference type="SAM" id="Phobius"/>
    </source>
</evidence>
<name>A0A0H3FF50_RAHSY</name>
<evidence type="ECO:0000259" key="3">
    <source>
        <dbReference type="Pfam" id="PF14351"/>
    </source>
</evidence>
<protein>
    <recommendedName>
        <fullName evidence="6">DUF4401 domain-containing protein</fullName>
    </recommendedName>
</protein>
<dbReference type="InterPro" id="IPR025513">
    <property type="entry name" value="DUF4401"/>
</dbReference>
<feature type="transmembrane region" description="Helical" evidence="1">
    <location>
        <begin position="117"/>
        <end position="136"/>
    </location>
</feature>
<dbReference type="AlphaFoldDB" id="A0A0H3FF50"/>
<feature type="transmembrane region" description="Helical" evidence="1">
    <location>
        <begin position="57"/>
        <end position="79"/>
    </location>
</feature>
<reference evidence="5" key="1">
    <citation type="submission" date="2011-01" db="EMBL/GenBank/DDBJ databases">
        <title>Complete sequence of chromosome of Rahnella sp. Y9602.</title>
        <authorList>
            <consortium name="US DOE Joint Genome Institute"/>
            <person name="Lucas S."/>
            <person name="Copeland A."/>
            <person name="Lapidus A."/>
            <person name="Cheng J.-F."/>
            <person name="Goodwin L."/>
            <person name="Pitluck S."/>
            <person name="Lu M."/>
            <person name="Detter J.C."/>
            <person name="Han C."/>
            <person name="Tapia R."/>
            <person name="Land M."/>
            <person name="Hauser L."/>
            <person name="Kyrpides N."/>
            <person name="Ivanova N."/>
            <person name="Ovchinnikova G."/>
            <person name="Pagani I."/>
            <person name="Sobecky P.A."/>
            <person name="Martinez R.J."/>
            <person name="Woyke T."/>
        </authorList>
    </citation>
    <scope>NUCLEOTIDE SEQUENCE [LARGE SCALE GENOMIC DNA]</scope>
    <source>
        <strain evidence="5">Y9602</strain>
    </source>
</reference>
<sequence precursor="true">MTQNEAGSKEWMPSRAAEFLCRQTERLVKSGSLTPAACQRIYDFCGVRPGYPEWQKFLVPLLSLLGLLSLVAGAVFFVAWNWADMPKMAKFALAELLIVALAVVVWWRWYDGIARSALLAAGLGFGALFALYGQIYQTGVDSWELFRAWLFVFLPLALIARQNSLWFCSWLLANLTFQLYYATVSMSLMDSAVFDGLDYFPTTALYSYLIAQTLCLIIREVLAIRVIKHNPHAWLASRWFSRVMAGFLLLVLTCIVAENISGWGYDTPHPFVTALWLAVLVVSYFFYRYRYPDLCMLTLGTASAAAVGCVLIVQMFDSSYDIGGLFMLGCLMALWLAGCGALMLYWRRKLYESQPVEVSSTEMAVLTEQLRRNDLLSQVQIEEIQQYDHSSHLPWYLRLTLGIGGWVAAMIILFLLILVLYVVDLLNDPNAATVIIPSLLLAIVAGGLLRMQGVSKHHIGLAWAIAATCGLCFGFYLLFEPDWEMSFLVGSLCSLPVLALMALAMRDRTFRFMAITALTFLLILSGNLLTGMYLPPVTRFWAVSALVTVIVIFWLWIIREQINLKATSWAEAVFPLLWGIPSGLILQCFSAINTSLLFDVFWRPAGYFPLSGGTGAGIAAGLVLVCLYQTVVKKTPSAMLYLVAAVVCGVAAFYAPGIGLGLWLLLMARYQGNQGVLAASGCFLALYVIDWYYFLGVSLLQKSLLMFVTGVVLLALAFAAKKLIPVRKEEAYANP</sequence>
<feature type="transmembrane region" description="Helical" evidence="1">
    <location>
        <begin position="243"/>
        <end position="265"/>
    </location>
</feature>
<gene>
    <name evidence="4" type="ordered locus">Rahaq_4361</name>
</gene>
<dbReference type="KEGG" id="rah:Rahaq_4361"/>
<feature type="transmembrane region" description="Helical" evidence="1">
    <location>
        <begin position="429"/>
        <end position="449"/>
    </location>
</feature>
<feature type="transmembrane region" description="Helical" evidence="1">
    <location>
        <begin position="485"/>
        <end position="505"/>
    </location>
</feature>
<feature type="transmembrane region" description="Helical" evidence="1">
    <location>
        <begin position="294"/>
        <end position="316"/>
    </location>
</feature>
<dbReference type="HOGENOM" id="CLU_022535_0_0_6"/>
<feature type="transmembrane region" description="Helical" evidence="1">
    <location>
        <begin position="607"/>
        <end position="628"/>
    </location>
</feature>
<evidence type="ECO:0000313" key="4">
    <source>
        <dbReference type="EMBL" id="ADW75947.1"/>
    </source>
</evidence>
<feature type="transmembrane region" description="Helical" evidence="1">
    <location>
        <begin position="91"/>
        <end position="110"/>
    </location>
</feature>
<feature type="transmembrane region" description="Helical" evidence="1">
    <location>
        <begin position="640"/>
        <end position="664"/>
    </location>
</feature>
<evidence type="ECO:0000313" key="5">
    <source>
        <dbReference type="Proteomes" id="UP000007257"/>
    </source>
</evidence>
<keyword evidence="1" id="KW-0812">Transmembrane</keyword>
<feature type="transmembrane region" description="Helical" evidence="1">
    <location>
        <begin position="203"/>
        <end position="222"/>
    </location>
</feature>
<feature type="transmembrane region" description="Helical" evidence="1">
    <location>
        <begin position="512"/>
        <end position="534"/>
    </location>
</feature>
<feature type="transmembrane region" description="Helical" evidence="1">
    <location>
        <begin position="271"/>
        <end position="287"/>
    </location>
</feature>
<feature type="domain" description="DUF4401" evidence="3">
    <location>
        <begin position="394"/>
        <end position="722"/>
    </location>
</feature>
<feature type="transmembrane region" description="Helical" evidence="1">
    <location>
        <begin position="569"/>
        <end position="592"/>
    </location>
</feature>
<feature type="transmembrane region" description="Helical" evidence="1">
    <location>
        <begin position="395"/>
        <end position="423"/>
    </location>
</feature>
<feature type="transmembrane region" description="Helical" evidence="1">
    <location>
        <begin position="142"/>
        <end position="160"/>
    </location>
</feature>
<evidence type="ECO:0008006" key="6">
    <source>
        <dbReference type="Google" id="ProtNLM"/>
    </source>
</evidence>
<reference evidence="4 5" key="2">
    <citation type="journal article" date="2012" name="J. Bacteriol.">
        <title>Complete Genome Sequence of Rahnella sp. Strain Y9602, a Gammaproteobacterium Isolate from Metal- and Radionuclide-Contaminated Soil.</title>
        <authorList>
            <person name="Martinez R.J."/>
            <person name="Bruce D."/>
            <person name="Detter C."/>
            <person name="Goodwin L.A."/>
            <person name="Han J."/>
            <person name="Han C.S."/>
            <person name="Held B."/>
            <person name="Land M.L."/>
            <person name="Mikhailova N."/>
            <person name="Nolan M."/>
            <person name="Pennacchio L."/>
            <person name="Pitluck S."/>
            <person name="Tapia R."/>
            <person name="Woyke T."/>
            <person name="Sobecky P.A."/>
        </authorList>
    </citation>
    <scope>NUCLEOTIDE SEQUENCE [LARGE SCALE GENOMIC DNA]</scope>
    <source>
        <strain evidence="4 5">Y9602</strain>
    </source>
</reference>
<proteinExistence type="predicted"/>
<evidence type="ECO:0000259" key="2">
    <source>
        <dbReference type="Pfam" id="PF09925"/>
    </source>
</evidence>
<feature type="transmembrane region" description="Helical" evidence="1">
    <location>
        <begin position="704"/>
        <end position="724"/>
    </location>
</feature>
<feature type="transmembrane region" description="Helical" evidence="1">
    <location>
        <begin position="461"/>
        <end position="479"/>
    </location>
</feature>
<feature type="domain" description="DUF2157" evidence="2">
    <location>
        <begin position="26"/>
        <end position="166"/>
    </location>
</feature>
<dbReference type="InterPro" id="IPR018677">
    <property type="entry name" value="DUF2157"/>
</dbReference>
<organism evidence="4 5">
    <name type="scientific">Rahnella sp. (strain Y9602)</name>
    <dbReference type="NCBI Taxonomy" id="2703885"/>
    <lineage>
        <taxon>Bacteria</taxon>
        <taxon>Pseudomonadati</taxon>
        <taxon>Pseudomonadota</taxon>
        <taxon>Gammaproteobacteria</taxon>
        <taxon>Enterobacterales</taxon>
        <taxon>Yersiniaceae</taxon>
        <taxon>Rahnella</taxon>
    </lineage>
</organism>
<dbReference type="Pfam" id="PF09925">
    <property type="entry name" value="DUF2157"/>
    <property type="match status" value="1"/>
</dbReference>
<feature type="transmembrane region" description="Helical" evidence="1">
    <location>
        <begin position="165"/>
        <end position="183"/>
    </location>
</feature>
<dbReference type="RefSeq" id="WP_013577630.1">
    <property type="nucleotide sequence ID" value="NC_015061.1"/>
</dbReference>
<dbReference type="eggNOG" id="COG4984">
    <property type="taxonomic scope" value="Bacteria"/>
</dbReference>
<dbReference type="OrthoDB" id="327621at2"/>
<keyword evidence="1" id="KW-1133">Transmembrane helix</keyword>
<dbReference type="EMBL" id="CP002505">
    <property type="protein sequence ID" value="ADW75947.1"/>
    <property type="molecule type" value="Genomic_DNA"/>
</dbReference>
<dbReference type="Proteomes" id="UP000007257">
    <property type="component" value="Chromosome"/>
</dbReference>
<dbReference type="Pfam" id="PF14351">
    <property type="entry name" value="DUF4401"/>
    <property type="match status" value="1"/>
</dbReference>